<dbReference type="RefSeq" id="XP_013381694.1">
    <property type="nucleotide sequence ID" value="XM_013526240.1"/>
</dbReference>
<dbReference type="Gene3D" id="3.60.21.10">
    <property type="match status" value="1"/>
</dbReference>
<accession>A0A1S3H988</accession>
<feature type="domain" description="Calcineurin-like phosphoesterase" evidence="2">
    <location>
        <begin position="63"/>
        <end position="266"/>
    </location>
</feature>
<comment type="similarity">
    <text evidence="1">Belongs to the UPF0046 family.</text>
</comment>
<name>A0A1S3H988_LINAN</name>
<dbReference type="CDD" id="cd07379">
    <property type="entry name" value="MPP_239FB"/>
    <property type="match status" value="1"/>
</dbReference>
<evidence type="ECO:0000256" key="1">
    <source>
        <dbReference type="ARBA" id="ARBA00007993"/>
    </source>
</evidence>
<sequence>MSHLKKIFRGPTKDKAMGELDGIKVHQFTDNPTKAWSMLKVKQKVKKVTCLPLDTPIYPDKVRFVCISDTHHQTHKMNPIPNGDVLLHAGDFTFHGEIDQTIAFNEFLGSLPHKYKVVIAGNHDITFDEESLATRPNLKHVFRIDVDKLKATLCSKTGKENPHMWDLLTNCIYLQDSAIDIYGLKIYGSPWQPEFCGWGFNVTRGKDILEKWNLIPKDVDVLLTHGPPIGHGDICFDGLRTGCVELLSVIQNRVQPKYHIFGHIHEGYGVTTDGTTTFINASTCTLRYKPTNPPILFDLPLPEGYTKENDGAGVSADYKG</sequence>
<dbReference type="InterPro" id="IPR051693">
    <property type="entry name" value="UPF0046_metallophosphoest"/>
</dbReference>
<dbReference type="PIRSF" id="PIRSF035808">
    <property type="entry name" value="Pdiesterase_Brain_239"/>
    <property type="match status" value="1"/>
</dbReference>
<dbReference type="FunCoup" id="A0A1S3H988">
    <property type="interactions" value="119"/>
</dbReference>
<dbReference type="InParanoid" id="A0A1S3H988"/>
<dbReference type="PANTHER" id="PTHR12905">
    <property type="entry name" value="METALLOPHOSPHOESTERASE"/>
    <property type="match status" value="1"/>
</dbReference>
<protein>
    <submittedName>
        <fullName evidence="4">Metallophosphoesterase MPPED2</fullName>
    </submittedName>
</protein>
<dbReference type="Proteomes" id="UP000085678">
    <property type="component" value="Unplaced"/>
</dbReference>
<dbReference type="InterPro" id="IPR024201">
    <property type="entry name" value="Calcineurin-like_Pesterase"/>
</dbReference>
<evidence type="ECO:0000259" key="2">
    <source>
        <dbReference type="Pfam" id="PF00149"/>
    </source>
</evidence>
<dbReference type="InterPro" id="IPR029052">
    <property type="entry name" value="Metallo-depent_PP-like"/>
</dbReference>
<reference evidence="4" key="1">
    <citation type="submission" date="2025-08" db="UniProtKB">
        <authorList>
            <consortium name="RefSeq"/>
        </authorList>
    </citation>
    <scope>IDENTIFICATION</scope>
    <source>
        <tissue evidence="4">Gonads</tissue>
    </source>
</reference>
<dbReference type="OrthoDB" id="630188at2759"/>
<proteinExistence type="inferred from homology"/>
<dbReference type="GeneID" id="106152596"/>
<dbReference type="AlphaFoldDB" id="A0A1S3H988"/>
<dbReference type="PANTHER" id="PTHR12905:SF0">
    <property type="entry name" value="CALCINEURIN-LIKE PHOSPHOESTERASE DOMAIN-CONTAINING PROTEIN"/>
    <property type="match status" value="1"/>
</dbReference>
<evidence type="ECO:0000313" key="3">
    <source>
        <dbReference type="Proteomes" id="UP000085678"/>
    </source>
</evidence>
<dbReference type="SUPFAM" id="SSF56300">
    <property type="entry name" value="Metallo-dependent phosphatases"/>
    <property type="match status" value="1"/>
</dbReference>
<dbReference type="Pfam" id="PF00149">
    <property type="entry name" value="Metallophos"/>
    <property type="match status" value="1"/>
</dbReference>
<organism evidence="3 4">
    <name type="scientific">Lingula anatina</name>
    <name type="common">Brachiopod</name>
    <name type="synonym">Lingula unguis</name>
    <dbReference type="NCBI Taxonomy" id="7574"/>
    <lineage>
        <taxon>Eukaryota</taxon>
        <taxon>Metazoa</taxon>
        <taxon>Spiralia</taxon>
        <taxon>Lophotrochozoa</taxon>
        <taxon>Brachiopoda</taxon>
        <taxon>Linguliformea</taxon>
        <taxon>Lingulata</taxon>
        <taxon>Lingulida</taxon>
        <taxon>Linguloidea</taxon>
        <taxon>Lingulidae</taxon>
        <taxon>Lingula</taxon>
    </lineage>
</organism>
<gene>
    <name evidence="4" type="primary">LOC106152596</name>
</gene>
<keyword evidence="3" id="KW-1185">Reference proteome</keyword>
<dbReference type="KEGG" id="lak:106152596"/>
<dbReference type="InterPro" id="IPR004843">
    <property type="entry name" value="Calcineurin-like_PHP"/>
</dbReference>
<dbReference type="GO" id="GO:0016787">
    <property type="term" value="F:hydrolase activity"/>
    <property type="evidence" value="ECO:0007669"/>
    <property type="project" value="InterPro"/>
</dbReference>
<evidence type="ECO:0000313" key="4">
    <source>
        <dbReference type="RefSeq" id="XP_013381694.1"/>
    </source>
</evidence>